<dbReference type="RefSeq" id="WP_213531832.1">
    <property type="nucleotide sequence ID" value="NZ_BOVJ01000255.1"/>
</dbReference>
<dbReference type="EMBL" id="BOVJ01000255">
    <property type="protein sequence ID" value="GIQ67105.1"/>
    <property type="molecule type" value="Genomic_DNA"/>
</dbReference>
<dbReference type="InterPro" id="IPR001647">
    <property type="entry name" value="HTH_TetR"/>
</dbReference>
<dbReference type="InterPro" id="IPR036271">
    <property type="entry name" value="Tet_transcr_reg_TetR-rel_C_sf"/>
</dbReference>
<dbReference type="PANTHER" id="PTHR43479:SF11">
    <property type="entry name" value="ACREF_ENVCD OPERON REPRESSOR-RELATED"/>
    <property type="match status" value="1"/>
</dbReference>
<dbReference type="Gene3D" id="1.10.357.10">
    <property type="entry name" value="Tetracycline Repressor, domain 2"/>
    <property type="match status" value="1"/>
</dbReference>
<comment type="caution">
    <text evidence="4">The sequence shown here is derived from an EMBL/GenBank/DDBJ whole genome shotgun (WGS) entry which is preliminary data.</text>
</comment>
<dbReference type="Pfam" id="PF00440">
    <property type="entry name" value="TetR_N"/>
    <property type="match status" value="1"/>
</dbReference>
<feature type="domain" description="HTH tetR-type" evidence="3">
    <location>
        <begin position="14"/>
        <end position="74"/>
    </location>
</feature>
<dbReference type="PANTHER" id="PTHR43479">
    <property type="entry name" value="ACREF/ENVCD OPERON REPRESSOR-RELATED"/>
    <property type="match status" value="1"/>
</dbReference>
<dbReference type="SUPFAM" id="SSF48498">
    <property type="entry name" value="Tetracyclin repressor-like, C-terminal domain"/>
    <property type="match status" value="1"/>
</dbReference>
<gene>
    <name evidence="4" type="ORF">PACILC2_56730</name>
</gene>
<dbReference type="PRINTS" id="PR00455">
    <property type="entry name" value="HTHTETR"/>
</dbReference>
<sequence>MAPLKEEQLEQIRSQRKFQIMMAALKVFAENGIRLTKINMIAAEAGISHGLLYHYFKSKEEVLYESLQWAISGSGELFQEIAEMQSGPVEKIKHLVKTAFTEGNSDVFRVIHHLRRTNHDVPEHIAALIERSSKEYITFLLPLFIEGQRTGDIVQTDPQELLEMFLTVITGLMMEGDLEWWGRDIDRKIDLLMRMITAR</sequence>
<name>A0ABQ4NFW3_9BACL</name>
<evidence type="ECO:0000313" key="5">
    <source>
        <dbReference type="Proteomes" id="UP000680304"/>
    </source>
</evidence>
<dbReference type="Proteomes" id="UP000680304">
    <property type="component" value="Unassembled WGS sequence"/>
</dbReference>
<evidence type="ECO:0000259" key="3">
    <source>
        <dbReference type="PROSITE" id="PS50977"/>
    </source>
</evidence>
<dbReference type="InterPro" id="IPR009057">
    <property type="entry name" value="Homeodomain-like_sf"/>
</dbReference>
<evidence type="ECO:0000256" key="1">
    <source>
        <dbReference type="ARBA" id="ARBA00023125"/>
    </source>
</evidence>
<proteinExistence type="predicted"/>
<accession>A0ABQ4NFW3</accession>
<keyword evidence="1 2" id="KW-0238">DNA-binding</keyword>
<evidence type="ECO:0000313" key="4">
    <source>
        <dbReference type="EMBL" id="GIQ67105.1"/>
    </source>
</evidence>
<dbReference type="InterPro" id="IPR050624">
    <property type="entry name" value="HTH-type_Tx_Regulator"/>
</dbReference>
<organism evidence="4 5">
    <name type="scientific">Paenibacillus cisolokensis</name>
    <dbReference type="NCBI Taxonomy" id="1658519"/>
    <lineage>
        <taxon>Bacteria</taxon>
        <taxon>Bacillati</taxon>
        <taxon>Bacillota</taxon>
        <taxon>Bacilli</taxon>
        <taxon>Bacillales</taxon>
        <taxon>Paenibacillaceae</taxon>
        <taxon>Paenibacillus</taxon>
    </lineage>
</organism>
<evidence type="ECO:0000256" key="2">
    <source>
        <dbReference type="PROSITE-ProRule" id="PRU00335"/>
    </source>
</evidence>
<keyword evidence="5" id="KW-1185">Reference proteome</keyword>
<dbReference type="PROSITE" id="PS50977">
    <property type="entry name" value="HTH_TETR_2"/>
    <property type="match status" value="1"/>
</dbReference>
<protein>
    <submittedName>
        <fullName evidence="4">TetR family transcriptional regulator</fullName>
    </submittedName>
</protein>
<feature type="DNA-binding region" description="H-T-H motif" evidence="2">
    <location>
        <begin position="37"/>
        <end position="56"/>
    </location>
</feature>
<dbReference type="SUPFAM" id="SSF46689">
    <property type="entry name" value="Homeodomain-like"/>
    <property type="match status" value="1"/>
</dbReference>
<reference evidence="4 5" key="1">
    <citation type="submission" date="2021-04" db="EMBL/GenBank/DDBJ databases">
        <title>Draft genome sequence of Paenibacillus cisolokensis, LC2-13A.</title>
        <authorList>
            <person name="Uke A."/>
            <person name="Chhe C."/>
            <person name="Baramee S."/>
            <person name="Kosugi A."/>
        </authorList>
    </citation>
    <scope>NUCLEOTIDE SEQUENCE [LARGE SCALE GENOMIC DNA]</scope>
    <source>
        <strain evidence="4 5">LC2-13A</strain>
    </source>
</reference>